<feature type="transmembrane region" description="Helical" evidence="1">
    <location>
        <begin position="34"/>
        <end position="55"/>
    </location>
</feature>
<proteinExistence type="predicted"/>
<protein>
    <submittedName>
        <fullName evidence="2">NnrS protein</fullName>
    </submittedName>
</protein>
<reference evidence="2 3" key="1">
    <citation type="submission" date="2019-07" db="EMBL/GenBank/DDBJ databases">
        <title>Tepidimonas fonticaldi AT-A2 draft genome.</title>
        <authorList>
            <person name="Da Costa M.S."/>
            <person name="Froufe H.J.C."/>
            <person name="Egas C."/>
            <person name="Albuquerque L."/>
        </authorList>
    </citation>
    <scope>NUCLEOTIDE SEQUENCE [LARGE SCALE GENOMIC DNA]</scope>
    <source>
        <strain evidence="2 3">AT-A2</strain>
    </source>
</reference>
<keyword evidence="1" id="KW-1133">Transmembrane helix</keyword>
<feature type="transmembrane region" description="Helical" evidence="1">
    <location>
        <begin position="366"/>
        <end position="385"/>
    </location>
</feature>
<dbReference type="AlphaFoldDB" id="A0A554XM44"/>
<feature type="transmembrane region" description="Helical" evidence="1">
    <location>
        <begin position="131"/>
        <end position="153"/>
    </location>
</feature>
<sequence length="431" mass="46711">MRVRVNTKVSPHPPLRPDAAAWHGRWLLAAPHRLGFAAAMAVLLSASVWWSWILMQRVWPLAPPPLALAPILVHGVVMTLGFMPLFVAGFTFTAGPKWLAMPPLPAQALLGPVVLQLVGWVAWLIGAHSGVVWALLGLLAAATGQAWQMVRFTGLCWRSRATDRWHAAIIAAAGWSGVAHLLALAGAVWAQDIALALLLVRTAVWLCLVPTFVAALHRLVPFFTSNALPMVELWRPWWVLIVLLTAAAVEALFEVGAGWREGGPPRALMLGRGLFELVVGAIVLWLALVWGLVQALSIRLLAMLHLGVLWLGLAFCLLGASQLLGLRQGWPLLGLGAWHALTMGFLGSILYAMVTRVSCGHGGRKLLADQATWWGFWALQAAVLLRVSSALWPNESAALALTAAVWLLAIVPWGLRLLSWYGRPRPDGRPG</sequence>
<accession>A0A554XM44</accession>
<name>A0A554XM44_9BURK</name>
<organism evidence="2 3">
    <name type="scientific">Tepidimonas fonticaldi</name>
    <dbReference type="NCBI Taxonomy" id="1101373"/>
    <lineage>
        <taxon>Bacteria</taxon>
        <taxon>Pseudomonadati</taxon>
        <taxon>Pseudomonadota</taxon>
        <taxon>Betaproteobacteria</taxon>
        <taxon>Burkholderiales</taxon>
        <taxon>Tepidimonas</taxon>
    </lineage>
</organism>
<evidence type="ECO:0000313" key="3">
    <source>
        <dbReference type="Proteomes" id="UP000316388"/>
    </source>
</evidence>
<feature type="transmembrane region" description="Helical" evidence="1">
    <location>
        <begin position="237"/>
        <end position="253"/>
    </location>
</feature>
<feature type="transmembrane region" description="Helical" evidence="1">
    <location>
        <begin position="165"/>
        <end position="187"/>
    </location>
</feature>
<evidence type="ECO:0000256" key="1">
    <source>
        <dbReference type="SAM" id="Phobius"/>
    </source>
</evidence>
<feature type="transmembrane region" description="Helical" evidence="1">
    <location>
        <begin position="332"/>
        <end position="354"/>
    </location>
</feature>
<evidence type="ECO:0000313" key="2">
    <source>
        <dbReference type="EMBL" id="TSE36876.1"/>
    </source>
</evidence>
<feature type="transmembrane region" description="Helical" evidence="1">
    <location>
        <begin position="273"/>
        <end position="293"/>
    </location>
</feature>
<dbReference type="Proteomes" id="UP000316388">
    <property type="component" value="Unassembled WGS sequence"/>
</dbReference>
<comment type="caution">
    <text evidence="2">The sequence shown here is derived from an EMBL/GenBank/DDBJ whole genome shotgun (WGS) entry which is preliminary data.</text>
</comment>
<dbReference type="Pfam" id="PF05940">
    <property type="entry name" value="NnrS"/>
    <property type="match status" value="1"/>
</dbReference>
<feature type="transmembrane region" description="Helical" evidence="1">
    <location>
        <begin position="300"/>
        <end position="320"/>
    </location>
</feature>
<feature type="transmembrane region" description="Helical" evidence="1">
    <location>
        <begin position="397"/>
        <end position="415"/>
    </location>
</feature>
<gene>
    <name evidence="2" type="ORF">Tfont_01588</name>
</gene>
<dbReference type="EMBL" id="VJOO01000013">
    <property type="protein sequence ID" value="TSE36876.1"/>
    <property type="molecule type" value="Genomic_DNA"/>
</dbReference>
<keyword evidence="1" id="KW-0812">Transmembrane</keyword>
<feature type="transmembrane region" description="Helical" evidence="1">
    <location>
        <begin position="67"/>
        <end position="92"/>
    </location>
</feature>
<feature type="transmembrane region" description="Helical" evidence="1">
    <location>
        <begin position="193"/>
        <end position="216"/>
    </location>
</feature>
<keyword evidence="1" id="KW-0472">Membrane</keyword>
<feature type="transmembrane region" description="Helical" evidence="1">
    <location>
        <begin position="104"/>
        <end position="125"/>
    </location>
</feature>
<dbReference type="InterPro" id="IPR010266">
    <property type="entry name" value="NnrS"/>
</dbReference>